<keyword evidence="2" id="KW-0812">Transmembrane</keyword>
<comment type="caution">
    <text evidence="3">The sequence shown here is derived from an EMBL/GenBank/DDBJ whole genome shotgun (WGS) entry which is preliminary data.</text>
</comment>
<feature type="compositionally biased region" description="Basic and acidic residues" evidence="1">
    <location>
        <begin position="104"/>
        <end position="113"/>
    </location>
</feature>
<gene>
    <name evidence="3" type="ORF">ACFFJ8_27115</name>
</gene>
<evidence type="ECO:0000256" key="1">
    <source>
        <dbReference type="SAM" id="MobiDB-lite"/>
    </source>
</evidence>
<dbReference type="RefSeq" id="WP_204816163.1">
    <property type="nucleotide sequence ID" value="NZ_JANHOF010000001.1"/>
</dbReference>
<feature type="region of interest" description="Disordered" evidence="1">
    <location>
        <begin position="72"/>
        <end position="132"/>
    </location>
</feature>
<evidence type="ECO:0000313" key="4">
    <source>
        <dbReference type="Proteomes" id="UP001589818"/>
    </source>
</evidence>
<proteinExistence type="predicted"/>
<accession>A0ABV6JGK7</accession>
<dbReference type="EMBL" id="JBHLVF010000041">
    <property type="protein sequence ID" value="MFC0395022.1"/>
    <property type="molecule type" value="Genomic_DNA"/>
</dbReference>
<name>A0ABV6JGK7_9BACL</name>
<organism evidence="3 4">
    <name type="scientific">Paenibacillus mendelii</name>
    <dbReference type="NCBI Taxonomy" id="206163"/>
    <lineage>
        <taxon>Bacteria</taxon>
        <taxon>Bacillati</taxon>
        <taxon>Bacillota</taxon>
        <taxon>Bacilli</taxon>
        <taxon>Bacillales</taxon>
        <taxon>Paenibacillaceae</taxon>
        <taxon>Paenibacillus</taxon>
    </lineage>
</organism>
<keyword evidence="2" id="KW-0472">Membrane</keyword>
<keyword evidence="4" id="KW-1185">Reference proteome</keyword>
<keyword evidence="2" id="KW-1133">Transmembrane helix</keyword>
<feature type="transmembrane region" description="Helical" evidence="2">
    <location>
        <begin position="39"/>
        <end position="59"/>
    </location>
</feature>
<sequence length="144" mass="15860">MMIGTWRWNAVLGISGGLLTLLFSLSSNGLAITAMRCVYAFVVFFVLAYLFRAILAFILHTPADKLPNEMVTDVPEEKGTRVDLSTPDESDELSGMLKQQLDGRPAEDTKEQAPFKPLQPEKLVSTPNKEPDELAKAIRHLTGG</sequence>
<protein>
    <submittedName>
        <fullName evidence="3">Uncharacterized protein</fullName>
    </submittedName>
</protein>
<dbReference type="Proteomes" id="UP001589818">
    <property type="component" value="Unassembled WGS sequence"/>
</dbReference>
<evidence type="ECO:0000256" key="2">
    <source>
        <dbReference type="SAM" id="Phobius"/>
    </source>
</evidence>
<reference evidence="3 4" key="1">
    <citation type="submission" date="2024-09" db="EMBL/GenBank/DDBJ databases">
        <authorList>
            <person name="Sun Q."/>
            <person name="Mori K."/>
        </authorList>
    </citation>
    <scope>NUCLEOTIDE SEQUENCE [LARGE SCALE GENOMIC DNA]</scope>
    <source>
        <strain evidence="3 4">CCM 4839</strain>
    </source>
</reference>
<evidence type="ECO:0000313" key="3">
    <source>
        <dbReference type="EMBL" id="MFC0395022.1"/>
    </source>
</evidence>